<gene>
    <name evidence="2" type="ORF">BDV40DRAFT_106728</name>
</gene>
<keyword evidence="1" id="KW-1133">Transmembrane helix</keyword>
<accession>A0A5N6V1S8</accession>
<proteinExistence type="predicted"/>
<dbReference type="Proteomes" id="UP000326950">
    <property type="component" value="Unassembled WGS sequence"/>
</dbReference>
<evidence type="ECO:0000313" key="2">
    <source>
        <dbReference type="EMBL" id="KAE8164693.1"/>
    </source>
</evidence>
<reference evidence="2 3" key="1">
    <citation type="submission" date="2019-04" db="EMBL/GenBank/DDBJ databases">
        <title>Friends and foes A comparative genomics study of 23 Aspergillus species from section Flavi.</title>
        <authorList>
            <consortium name="DOE Joint Genome Institute"/>
            <person name="Kjaerbolling I."/>
            <person name="Vesth T."/>
            <person name="Frisvad J.C."/>
            <person name="Nybo J.L."/>
            <person name="Theobald S."/>
            <person name="Kildgaard S."/>
            <person name="Isbrandt T."/>
            <person name="Kuo A."/>
            <person name="Sato A."/>
            <person name="Lyhne E.K."/>
            <person name="Kogle M.E."/>
            <person name="Wiebenga A."/>
            <person name="Kun R.S."/>
            <person name="Lubbers R.J."/>
            <person name="Makela M.R."/>
            <person name="Barry K."/>
            <person name="Chovatia M."/>
            <person name="Clum A."/>
            <person name="Daum C."/>
            <person name="Haridas S."/>
            <person name="He G."/>
            <person name="LaButti K."/>
            <person name="Lipzen A."/>
            <person name="Mondo S."/>
            <person name="Riley R."/>
            <person name="Salamov A."/>
            <person name="Simmons B.A."/>
            <person name="Magnuson J.K."/>
            <person name="Henrissat B."/>
            <person name="Mortensen U.H."/>
            <person name="Larsen T.O."/>
            <person name="Devries R.P."/>
            <person name="Grigoriev I.V."/>
            <person name="Machida M."/>
            <person name="Baker S.E."/>
            <person name="Andersen M.R."/>
        </authorList>
    </citation>
    <scope>NUCLEOTIDE SEQUENCE [LARGE SCALE GENOMIC DNA]</scope>
    <source>
        <strain evidence="2 3">CBS 117626</strain>
    </source>
</reference>
<feature type="transmembrane region" description="Helical" evidence="1">
    <location>
        <begin position="43"/>
        <end position="66"/>
    </location>
</feature>
<protein>
    <submittedName>
        <fullName evidence="2">Uncharacterized protein</fullName>
    </submittedName>
</protein>
<keyword evidence="1" id="KW-0812">Transmembrane</keyword>
<dbReference type="EMBL" id="ML738606">
    <property type="protein sequence ID" value="KAE8164693.1"/>
    <property type="molecule type" value="Genomic_DNA"/>
</dbReference>
<evidence type="ECO:0000256" key="1">
    <source>
        <dbReference type="SAM" id="Phobius"/>
    </source>
</evidence>
<dbReference type="AlphaFoldDB" id="A0A5N6V1S8"/>
<name>A0A5N6V1S8_ASPTM</name>
<sequence>MSLTAIFHVVSCRCSISNCYDYVLQFPGSVSSPKLCWSDLFLLIFFNPLFFLFFFILARCSIFFSIPTNHSGKILDLEYSQECGGAFNQSGTWGLYPHVTGMLETRG</sequence>
<keyword evidence="3" id="KW-1185">Reference proteome</keyword>
<evidence type="ECO:0000313" key="3">
    <source>
        <dbReference type="Proteomes" id="UP000326950"/>
    </source>
</evidence>
<keyword evidence="1" id="KW-0472">Membrane</keyword>
<organism evidence="2 3">
    <name type="scientific">Aspergillus tamarii</name>
    <dbReference type="NCBI Taxonomy" id="41984"/>
    <lineage>
        <taxon>Eukaryota</taxon>
        <taxon>Fungi</taxon>
        <taxon>Dikarya</taxon>
        <taxon>Ascomycota</taxon>
        <taxon>Pezizomycotina</taxon>
        <taxon>Eurotiomycetes</taxon>
        <taxon>Eurotiomycetidae</taxon>
        <taxon>Eurotiales</taxon>
        <taxon>Aspergillaceae</taxon>
        <taxon>Aspergillus</taxon>
        <taxon>Aspergillus subgen. Circumdati</taxon>
    </lineage>
</organism>